<dbReference type="STRING" id="592026.GCWU0000282_002546"/>
<name>V2Y3X9_9FIRM</name>
<evidence type="ECO:0000256" key="1">
    <source>
        <dbReference type="SAM" id="MobiDB-lite"/>
    </source>
</evidence>
<dbReference type="Gene3D" id="2.40.50.140">
    <property type="entry name" value="Nucleic acid-binding proteins"/>
    <property type="match status" value="1"/>
</dbReference>
<protein>
    <recommendedName>
        <fullName evidence="4">Single-strand binding family protein</fullName>
    </recommendedName>
</protein>
<dbReference type="AlphaFoldDB" id="V2Y3X9"/>
<dbReference type="EMBL" id="ACIL03000016">
    <property type="protein sequence ID" value="ESL02411.1"/>
    <property type="molecule type" value="Genomic_DNA"/>
</dbReference>
<feature type="region of interest" description="Disordered" evidence="1">
    <location>
        <begin position="182"/>
        <end position="209"/>
    </location>
</feature>
<organism evidence="2 3">
    <name type="scientific">Catonella morbi ATCC 51271</name>
    <dbReference type="NCBI Taxonomy" id="592026"/>
    <lineage>
        <taxon>Bacteria</taxon>
        <taxon>Bacillati</taxon>
        <taxon>Bacillota</taxon>
        <taxon>Clostridia</taxon>
        <taxon>Lachnospirales</taxon>
        <taxon>Lachnospiraceae</taxon>
        <taxon>Catonella</taxon>
    </lineage>
</organism>
<evidence type="ECO:0008006" key="4">
    <source>
        <dbReference type="Google" id="ProtNLM"/>
    </source>
</evidence>
<reference evidence="2 3" key="1">
    <citation type="submission" date="2013-06" db="EMBL/GenBank/DDBJ databases">
        <authorList>
            <person name="Weinstock G."/>
            <person name="Sodergren E."/>
            <person name="Clifton S."/>
            <person name="Fulton L."/>
            <person name="Fulton B."/>
            <person name="Courtney L."/>
            <person name="Fronick C."/>
            <person name="Harrison M."/>
            <person name="Strong C."/>
            <person name="Farmer C."/>
            <person name="Delahaunty K."/>
            <person name="Markovic C."/>
            <person name="Hall O."/>
            <person name="Minx P."/>
            <person name="Tomlinson C."/>
            <person name="Mitreva M."/>
            <person name="Nelson J."/>
            <person name="Hou S."/>
            <person name="Wollam A."/>
            <person name="Pepin K.H."/>
            <person name="Johnson M."/>
            <person name="Bhonagiri V."/>
            <person name="Nash W.E."/>
            <person name="Warren W."/>
            <person name="Chinwalla A."/>
            <person name="Mardis E.R."/>
            <person name="Wilson R.K."/>
        </authorList>
    </citation>
    <scope>NUCLEOTIDE SEQUENCE [LARGE SCALE GENOMIC DNA]</scope>
    <source>
        <strain evidence="2 3">ATCC 51271</strain>
    </source>
</reference>
<accession>V2Y3X9</accession>
<dbReference type="SUPFAM" id="SSF50249">
    <property type="entry name" value="Nucleic acid-binding proteins"/>
    <property type="match status" value="1"/>
</dbReference>
<dbReference type="Proteomes" id="UP000018227">
    <property type="component" value="Unassembled WGS sequence"/>
</dbReference>
<dbReference type="eggNOG" id="COG0629">
    <property type="taxonomic scope" value="Bacteria"/>
</dbReference>
<dbReference type="RefSeq" id="WP_023355393.1">
    <property type="nucleotide sequence ID" value="NZ_KI535369.1"/>
</dbReference>
<sequence length="241" mass="27976">MNYEIIRDKIEDMVNDNHRDFVKAIISMEKGINDEDALDRLYDFYMENDSANLLNEEFDVMIEELREQGQIKDIPYIRKEKDELVDIVGNIAGKVDVVERENKKGESFKVVNFSVVSNDSLGNKVYHNCSAYGEKGDIPKNFKQGDFVKIFGQVRISADGNGKEYRNVNILSSKLLKAKEQRNEVSNSQETATFEKDMKDSKKAEKESVRKTINKYKDENKETAKPKKEIIKEMKEKYFID</sequence>
<comment type="caution">
    <text evidence="2">The sequence shown here is derived from an EMBL/GenBank/DDBJ whole genome shotgun (WGS) entry which is preliminary data.</text>
</comment>
<gene>
    <name evidence="2" type="ORF">GCWU0000282_002546</name>
</gene>
<evidence type="ECO:0000313" key="2">
    <source>
        <dbReference type="EMBL" id="ESL02411.1"/>
    </source>
</evidence>
<feature type="compositionally biased region" description="Basic and acidic residues" evidence="1">
    <location>
        <begin position="193"/>
        <end position="209"/>
    </location>
</feature>
<keyword evidence="3" id="KW-1185">Reference proteome</keyword>
<evidence type="ECO:0000313" key="3">
    <source>
        <dbReference type="Proteomes" id="UP000018227"/>
    </source>
</evidence>
<proteinExistence type="predicted"/>
<dbReference type="HOGENOM" id="CLU_082981_0_0_9"/>
<dbReference type="InterPro" id="IPR012340">
    <property type="entry name" value="NA-bd_OB-fold"/>
</dbReference>
<dbReference type="OrthoDB" id="95688at2"/>